<dbReference type="InterPro" id="IPR001810">
    <property type="entry name" value="F-box_dom"/>
</dbReference>
<organism evidence="2 3">
    <name type="scientific">Multifurca ochricompacta</name>
    <dbReference type="NCBI Taxonomy" id="376703"/>
    <lineage>
        <taxon>Eukaryota</taxon>
        <taxon>Fungi</taxon>
        <taxon>Dikarya</taxon>
        <taxon>Basidiomycota</taxon>
        <taxon>Agaricomycotina</taxon>
        <taxon>Agaricomycetes</taxon>
        <taxon>Russulales</taxon>
        <taxon>Russulaceae</taxon>
        <taxon>Multifurca</taxon>
    </lineage>
</organism>
<name>A0AAD4M472_9AGAM</name>
<reference evidence="2" key="1">
    <citation type="journal article" date="2022" name="New Phytol.">
        <title>Evolutionary transition to the ectomycorrhizal habit in the genomes of a hyperdiverse lineage of mushroom-forming fungi.</title>
        <authorList>
            <person name="Looney B."/>
            <person name="Miyauchi S."/>
            <person name="Morin E."/>
            <person name="Drula E."/>
            <person name="Courty P.E."/>
            <person name="Kohler A."/>
            <person name="Kuo A."/>
            <person name="LaButti K."/>
            <person name="Pangilinan J."/>
            <person name="Lipzen A."/>
            <person name="Riley R."/>
            <person name="Andreopoulos W."/>
            <person name="He G."/>
            <person name="Johnson J."/>
            <person name="Nolan M."/>
            <person name="Tritt A."/>
            <person name="Barry K.W."/>
            <person name="Grigoriev I.V."/>
            <person name="Nagy L.G."/>
            <person name="Hibbett D."/>
            <person name="Henrissat B."/>
            <person name="Matheny P.B."/>
            <person name="Labbe J."/>
            <person name="Martin F.M."/>
        </authorList>
    </citation>
    <scope>NUCLEOTIDE SEQUENCE</scope>
    <source>
        <strain evidence="2">BPL690</strain>
    </source>
</reference>
<evidence type="ECO:0000313" key="3">
    <source>
        <dbReference type="Proteomes" id="UP001203297"/>
    </source>
</evidence>
<dbReference type="Proteomes" id="UP001203297">
    <property type="component" value="Unassembled WGS sequence"/>
</dbReference>
<dbReference type="SUPFAM" id="SSF81383">
    <property type="entry name" value="F-box domain"/>
    <property type="match status" value="1"/>
</dbReference>
<feature type="domain" description="F-box" evidence="1">
    <location>
        <begin position="1"/>
        <end position="47"/>
    </location>
</feature>
<accession>A0AAD4M472</accession>
<dbReference type="AlphaFoldDB" id="A0AAD4M472"/>
<dbReference type="CDD" id="cd09917">
    <property type="entry name" value="F-box_SF"/>
    <property type="match status" value="1"/>
</dbReference>
<dbReference type="Pfam" id="PF12937">
    <property type="entry name" value="F-box-like"/>
    <property type="match status" value="1"/>
</dbReference>
<dbReference type="PROSITE" id="PS50181">
    <property type="entry name" value="FBOX"/>
    <property type="match status" value="1"/>
</dbReference>
<sequence length="315" mass="35280">MPHLHNLPTELLIHIFSDLPISDIGSCLLTCHRFKCVIQNSCLLQYLIHTALAGVYDPLNPSGPSLPDRLLALKRWSAAWHQPDAHLQSPSRILTRKGHINEDILVRGDYLFTFDLGGRHGYRHPASYEWLDLRRPGNNWTQIQFEQNLVPLAFTHDVAQQDLFAVLFGCPETATFQLRLLSFQDGSSHPLASQPSVDIALPTKETHYIGLRACISVMGPYIIVAAGLPPECAGVDVLLVVDWRSGCVTKLRETLTRTYLTDFIVLSDDVLALVQGPGNAVELCNSQPVRHCPFRPFVFSNSHLSYHTYDSRPLV</sequence>
<proteinExistence type="predicted"/>
<protein>
    <recommendedName>
        <fullName evidence="1">F-box domain-containing protein</fullName>
    </recommendedName>
</protein>
<dbReference type="InterPro" id="IPR036047">
    <property type="entry name" value="F-box-like_dom_sf"/>
</dbReference>
<dbReference type="EMBL" id="WTXG01000020">
    <property type="protein sequence ID" value="KAI0299982.1"/>
    <property type="molecule type" value="Genomic_DNA"/>
</dbReference>
<keyword evidence="3" id="KW-1185">Reference proteome</keyword>
<evidence type="ECO:0000259" key="1">
    <source>
        <dbReference type="PROSITE" id="PS50181"/>
    </source>
</evidence>
<dbReference type="Gene3D" id="1.20.1280.50">
    <property type="match status" value="1"/>
</dbReference>
<evidence type="ECO:0000313" key="2">
    <source>
        <dbReference type="EMBL" id="KAI0299982.1"/>
    </source>
</evidence>
<dbReference type="SMART" id="SM00256">
    <property type="entry name" value="FBOX"/>
    <property type="match status" value="1"/>
</dbReference>
<comment type="caution">
    <text evidence="2">The sequence shown here is derived from an EMBL/GenBank/DDBJ whole genome shotgun (WGS) entry which is preliminary data.</text>
</comment>
<gene>
    <name evidence="2" type="ORF">B0F90DRAFT_567536</name>
</gene>